<dbReference type="PANTHER" id="PTHR46250">
    <property type="entry name" value="MYB/SANT-LIKE DNA-BINDING DOMAIN PROTEIN-RELATED"/>
    <property type="match status" value="1"/>
</dbReference>
<dbReference type="EnsemblPlants" id="PGSC0003DMT400045168">
    <property type="protein sequence ID" value="PGSC0003DMT400045168"/>
    <property type="gene ID" value="PGSC0003DMG400017521"/>
</dbReference>
<dbReference type="PaxDb" id="4113-PGSC0003DMT400045168"/>
<name>M1BH76_SOLTU</name>
<organism evidence="2 3">
    <name type="scientific">Solanum tuberosum</name>
    <name type="common">Potato</name>
    <dbReference type="NCBI Taxonomy" id="4113"/>
    <lineage>
        <taxon>Eukaryota</taxon>
        <taxon>Viridiplantae</taxon>
        <taxon>Streptophyta</taxon>
        <taxon>Embryophyta</taxon>
        <taxon>Tracheophyta</taxon>
        <taxon>Spermatophyta</taxon>
        <taxon>Magnoliopsida</taxon>
        <taxon>eudicotyledons</taxon>
        <taxon>Gunneridae</taxon>
        <taxon>Pentapetalae</taxon>
        <taxon>asterids</taxon>
        <taxon>lamiids</taxon>
        <taxon>Solanales</taxon>
        <taxon>Solanaceae</taxon>
        <taxon>Solanoideae</taxon>
        <taxon>Solaneae</taxon>
        <taxon>Solanum</taxon>
    </lineage>
</organism>
<reference evidence="2" key="2">
    <citation type="submission" date="2015-06" db="UniProtKB">
        <authorList>
            <consortium name="EnsemblPlants"/>
        </authorList>
    </citation>
    <scope>IDENTIFICATION</scope>
    <source>
        <strain evidence="2">DM1-3 516 R44</strain>
    </source>
</reference>
<sequence>MSNQTSSHTSKRSRNSTPLTRRTWTAAEERTLIDGLKELCINGWRSDNGTFRSGYLKELECYLRKHHPNSGLKGEPHVLSKTRYWKKCYASIAMLKSRSGLGFQYSDGTIIVDDPKFWDDFLKTCNRKDFLKCSIVGLQYGTRASDVELAAAKQLAETWPSGNAEDSCLIKGCWMEEPNTNVILLFYRILTICYAAVLQQNEETRGLNYESESPHEVSFLVAAREFS</sequence>
<evidence type="ECO:0000313" key="3">
    <source>
        <dbReference type="Proteomes" id="UP000011115"/>
    </source>
</evidence>
<dbReference type="HOGENOM" id="CLU_1221508_0_0_1"/>
<protein>
    <submittedName>
        <fullName evidence="2">RNase H family protein</fullName>
    </submittedName>
</protein>
<reference evidence="3" key="1">
    <citation type="journal article" date="2011" name="Nature">
        <title>Genome sequence and analysis of the tuber crop potato.</title>
        <authorList>
            <consortium name="The Potato Genome Sequencing Consortium"/>
        </authorList>
    </citation>
    <scope>NUCLEOTIDE SEQUENCE [LARGE SCALE GENOMIC DNA]</scope>
    <source>
        <strain evidence="3">cv. DM1-3 516 R44</strain>
    </source>
</reference>
<evidence type="ECO:0000256" key="1">
    <source>
        <dbReference type="SAM" id="MobiDB-lite"/>
    </source>
</evidence>
<dbReference type="eggNOG" id="KOG0206">
    <property type="taxonomic scope" value="Eukaryota"/>
</dbReference>
<proteinExistence type="predicted"/>
<dbReference type="PANTHER" id="PTHR46250:SF15">
    <property type="entry name" value="OS01G0523800 PROTEIN"/>
    <property type="match status" value="1"/>
</dbReference>
<dbReference type="Proteomes" id="UP000011115">
    <property type="component" value="Unassembled WGS sequence"/>
</dbReference>
<dbReference type="Gramene" id="PGSC0003DMT400045168">
    <property type="protein sequence ID" value="PGSC0003DMT400045168"/>
    <property type="gene ID" value="PGSC0003DMG400017521"/>
</dbReference>
<dbReference type="STRING" id="4113.M1BH76"/>
<evidence type="ECO:0000313" key="2">
    <source>
        <dbReference type="EnsemblPlants" id="PGSC0003DMT400045168"/>
    </source>
</evidence>
<dbReference type="AlphaFoldDB" id="M1BH76"/>
<keyword evidence="3" id="KW-1185">Reference proteome</keyword>
<feature type="region of interest" description="Disordered" evidence="1">
    <location>
        <begin position="1"/>
        <end position="21"/>
    </location>
</feature>
<dbReference type="InParanoid" id="M1BH76"/>
<accession>M1BH76</accession>